<evidence type="ECO:0000313" key="2">
    <source>
        <dbReference type="EMBL" id="KAJ4366390.1"/>
    </source>
</evidence>
<gene>
    <name evidence="2" type="ORF">N0V83_008026</name>
</gene>
<dbReference type="SUPFAM" id="SSF48695">
    <property type="entry name" value="Multiheme cytochromes"/>
    <property type="match status" value="1"/>
</dbReference>
<keyword evidence="3" id="KW-1185">Reference proteome</keyword>
<proteinExistence type="predicted"/>
<dbReference type="InterPro" id="IPR036280">
    <property type="entry name" value="Multihaem_cyt_sf"/>
</dbReference>
<feature type="compositionally biased region" description="Basic and acidic residues" evidence="1">
    <location>
        <begin position="1"/>
        <end position="13"/>
    </location>
</feature>
<reference evidence="2" key="1">
    <citation type="submission" date="2022-10" db="EMBL/GenBank/DDBJ databases">
        <title>Tapping the CABI collections for fungal endophytes: first genome assemblies for Collariella, Neodidymelliopsis, Ascochyta clinopodiicola, Didymella pomorum, Didymosphaeria variabile, Neocosmospora piperis and Neocucurbitaria cava.</title>
        <authorList>
            <person name="Hill R."/>
        </authorList>
    </citation>
    <scope>NUCLEOTIDE SEQUENCE</scope>
    <source>
        <strain evidence="2">IMI 356814</strain>
    </source>
</reference>
<dbReference type="Proteomes" id="UP001140560">
    <property type="component" value="Unassembled WGS sequence"/>
</dbReference>
<feature type="region of interest" description="Disordered" evidence="1">
    <location>
        <begin position="426"/>
        <end position="448"/>
    </location>
</feature>
<sequence length="548" mass="61217">MQHRDASMDTIKEELDDEDSISAEDQADVDYESPSDVEIDAVSTTMLFMPSRQQGHTAIPVPVNPRIYTAFSKIVTNTCNDDDLTRLRDAMYRQTQHIERNKDNPEFINMYLSPSQLRTWTAISSTIEDKEVGQDVQSPEEVEVLTIARDALQHFRTDMPRLTLSMVEDICWRLKRVVISHGFNYNPSVASLRSLSLELASRPEGVTGTDPDGTVVNPELEDTSQQPSAAAPRPTPIDETGAEGIKWFDCVECHNKIAVARMMTPAGSNLCVYCHKGLLDVDKARFQVCVGMEGRLAHEAEKLAFMDEQDNVINSHKITIEPTAIGEMRELCNNSSTSTIFFPDEAAYEEFHDTKISIVSQLATATARHEWEINRELAKAVKLAEIEARDAGHATSAGRLPGALSRSKKQPDVLAREQFNKFFNRKSQNPVKNVTSDRPPYSQFQNKTDGLFTTMTSNSPHSEYKVKPDPAHSLLVVFNSWHLDLGSPNPPVLLPSQFVSLAEYILQKLQKYKTARQMQGQTQDSIVIDDGDGTIITPVGDDVHLSHA</sequence>
<dbReference type="AlphaFoldDB" id="A0A9W9CJZ3"/>
<feature type="compositionally biased region" description="Acidic residues" evidence="1">
    <location>
        <begin position="14"/>
        <end position="34"/>
    </location>
</feature>
<protein>
    <submittedName>
        <fullName evidence="2">Uncharacterized protein</fullName>
    </submittedName>
</protein>
<feature type="region of interest" description="Disordered" evidence="1">
    <location>
        <begin position="391"/>
        <end position="411"/>
    </location>
</feature>
<accession>A0A9W9CJZ3</accession>
<comment type="caution">
    <text evidence="2">The sequence shown here is derived from an EMBL/GenBank/DDBJ whole genome shotgun (WGS) entry which is preliminary data.</text>
</comment>
<feature type="region of interest" description="Disordered" evidence="1">
    <location>
        <begin position="203"/>
        <end position="238"/>
    </location>
</feature>
<evidence type="ECO:0000256" key="1">
    <source>
        <dbReference type="SAM" id="MobiDB-lite"/>
    </source>
</evidence>
<evidence type="ECO:0000313" key="3">
    <source>
        <dbReference type="Proteomes" id="UP001140560"/>
    </source>
</evidence>
<feature type="region of interest" description="Disordered" evidence="1">
    <location>
        <begin position="1"/>
        <end position="34"/>
    </location>
</feature>
<organism evidence="2 3">
    <name type="scientific">Neocucurbitaria cava</name>
    <dbReference type="NCBI Taxonomy" id="798079"/>
    <lineage>
        <taxon>Eukaryota</taxon>
        <taxon>Fungi</taxon>
        <taxon>Dikarya</taxon>
        <taxon>Ascomycota</taxon>
        <taxon>Pezizomycotina</taxon>
        <taxon>Dothideomycetes</taxon>
        <taxon>Pleosporomycetidae</taxon>
        <taxon>Pleosporales</taxon>
        <taxon>Pleosporineae</taxon>
        <taxon>Cucurbitariaceae</taxon>
        <taxon>Neocucurbitaria</taxon>
    </lineage>
</organism>
<name>A0A9W9CJZ3_9PLEO</name>
<dbReference type="EMBL" id="JAPEUY010000014">
    <property type="protein sequence ID" value="KAJ4366390.1"/>
    <property type="molecule type" value="Genomic_DNA"/>
</dbReference>